<dbReference type="SUPFAM" id="SSF51206">
    <property type="entry name" value="cAMP-binding domain-like"/>
    <property type="match status" value="1"/>
</dbReference>
<comment type="catalytic activity">
    <reaction evidence="5 7">
        <text>L-glutamine + H2O = L-glutamate + NH4(+)</text>
        <dbReference type="Rhea" id="RHEA:15889"/>
        <dbReference type="ChEBI" id="CHEBI:15377"/>
        <dbReference type="ChEBI" id="CHEBI:28938"/>
        <dbReference type="ChEBI" id="CHEBI:29985"/>
        <dbReference type="ChEBI" id="CHEBI:58359"/>
        <dbReference type="EC" id="3.5.1.2"/>
    </reaction>
</comment>
<evidence type="ECO:0000259" key="8">
    <source>
        <dbReference type="PROSITE" id="PS50042"/>
    </source>
</evidence>
<dbReference type="FunFam" id="3.40.710.10:FF:000005">
    <property type="entry name" value="Glutaminase"/>
    <property type="match status" value="1"/>
</dbReference>
<dbReference type="NCBIfam" id="TIGR03814">
    <property type="entry name" value="Gln_ase"/>
    <property type="match status" value="1"/>
</dbReference>
<proteinExistence type="inferred from homology"/>
<evidence type="ECO:0000256" key="1">
    <source>
        <dbReference type="ARBA" id="ARBA00011076"/>
    </source>
</evidence>
<feature type="binding site" evidence="7">
    <location>
        <position position="159"/>
    </location>
    <ligand>
        <name>substrate</name>
    </ligand>
</feature>
<feature type="binding site" evidence="7">
    <location>
        <position position="152"/>
    </location>
    <ligand>
        <name>substrate</name>
    </ligand>
</feature>
<dbReference type="SUPFAM" id="SSF56601">
    <property type="entry name" value="beta-lactamase/transpeptidase-like"/>
    <property type="match status" value="1"/>
</dbReference>
<dbReference type="PROSITE" id="PS50042">
    <property type="entry name" value="CNMP_BINDING_3"/>
    <property type="match status" value="1"/>
</dbReference>
<evidence type="ECO:0000259" key="9">
    <source>
        <dbReference type="PROSITE" id="PS50801"/>
    </source>
</evidence>
<evidence type="ECO:0000256" key="4">
    <source>
        <dbReference type="ARBA" id="ARBA00022801"/>
    </source>
</evidence>
<feature type="binding site" evidence="7">
    <location>
        <position position="183"/>
    </location>
    <ligand>
        <name>substrate</name>
    </ligand>
</feature>
<keyword evidence="4 7" id="KW-0378">Hydrolase</keyword>
<dbReference type="Proteomes" id="UP000199251">
    <property type="component" value="Unassembled WGS sequence"/>
</dbReference>
<evidence type="ECO:0000256" key="2">
    <source>
        <dbReference type="ARBA" id="ARBA00011881"/>
    </source>
</evidence>
<dbReference type="GO" id="GO:0006543">
    <property type="term" value="P:L-glutamine catabolic process"/>
    <property type="evidence" value="ECO:0007669"/>
    <property type="project" value="TreeGrafter"/>
</dbReference>
<dbReference type="GO" id="GO:0004359">
    <property type="term" value="F:glutaminase activity"/>
    <property type="evidence" value="ECO:0007669"/>
    <property type="project" value="UniProtKB-UniRule"/>
</dbReference>
<evidence type="ECO:0000313" key="10">
    <source>
        <dbReference type="EMBL" id="CQD02244.1"/>
    </source>
</evidence>
<dbReference type="InterPro" id="IPR000595">
    <property type="entry name" value="cNMP-bd_dom"/>
</dbReference>
<gene>
    <name evidence="7" type="primary">glsA</name>
    <name evidence="10" type="ORF">BN1232_00048</name>
</gene>
<evidence type="ECO:0000256" key="3">
    <source>
        <dbReference type="ARBA" id="ARBA00012918"/>
    </source>
</evidence>
<dbReference type="EC" id="3.5.1.2" evidence="3 7"/>
<dbReference type="Gene3D" id="3.40.710.10">
    <property type="entry name" value="DD-peptidase/beta-lactamase superfamily"/>
    <property type="match status" value="1"/>
</dbReference>
<dbReference type="PROSITE" id="PS50801">
    <property type="entry name" value="STAS"/>
    <property type="match status" value="1"/>
</dbReference>
<dbReference type="InterPro" id="IPR002645">
    <property type="entry name" value="STAS_dom"/>
</dbReference>
<organism evidence="10 11">
    <name type="scientific">Mycobacterium lentiflavum</name>
    <dbReference type="NCBI Taxonomy" id="141349"/>
    <lineage>
        <taxon>Bacteria</taxon>
        <taxon>Bacillati</taxon>
        <taxon>Actinomycetota</taxon>
        <taxon>Actinomycetes</taxon>
        <taxon>Mycobacteriales</taxon>
        <taxon>Mycobacteriaceae</taxon>
        <taxon>Mycobacterium</taxon>
        <taxon>Mycobacterium simiae complex</taxon>
    </lineage>
</organism>
<dbReference type="AlphaFoldDB" id="A0A0E4GU76"/>
<dbReference type="SMART" id="SM00100">
    <property type="entry name" value="cNMP"/>
    <property type="match status" value="1"/>
</dbReference>
<dbReference type="InterPro" id="IPR012338">
    <property type="entry name" value="Beta-lactam/transpept-like"/>
</dbReference>
<protein>
    <recommendedName>
        <fullName evidence="6 7">Glutaminase</fullName>
        <ecNumber evidence="3 7">3.5.1.2</ecNumber>
    </recommendedName>
</protein>
<feature type="binding site" evidence="7">
    <location>
        <position position="64"/>
    </location>
    <ligand>
        <name>substrate</name>
    </ligand>
</feature>
<comment type="similarity">
    <text evidence="1 7">Belongs to the glutaminase family.</text>
</comment>
<dbReference type="HAMAP" id="MF_00313">
    <property type="entry name" value="Glutaminase"/>
    <property type="match status" value="1"/>
</dbReference>
<feature type="binding site" evidence="7">
    <location>
        <position position="235"/>
    </location>
    <ligand>
        <name>substrate</name>
    </ligand>
</feature>
<dbReference type="Gene3D" id="3.30.750.24">
    <property type="entry name" value="STAS domain"/>
    <property type="match status" value="1"/>
</dbReference>
<sequence>MQLPLDAELNAIFDEVAGMDAGKVADYIPALREANPDWFGVSLVTVDSHRYDVGDSEQSFTIQSVSKPFAYAMALEKHGIDAVLQRVGVEPSGDPFNSIEFDMTTRRPYNPMVNAGAIMTSSLLDGAAAVDVGFARFAGRALKLDEEVFQSESDSGDRNRAIAYLMRNFGMLEAEVETTLQAYFRQCALLVDARDLATMGATLANRGVNPMTGERAVSGVNVVRVLSAMSTCGMYDYAGEWLYNVGLPAKSGVSGAVLAVMPGQFGLAIFSPRLDSHGNSVRGIGFCKAVSERFSLHLFSPAAVDHSVVRRAYGGDIVRSNRHRLAFQDSALKRLGSTTRVLELQGQLRFGSCEVLSRAIAAELDDAEVMILDFRRVSAVGRSASKLLRAIGEMFEKSPSQVVVAAAPREVAESLGALSFDALADALEWREDQLLERADLEPGPARIPLADVEVLHGVDADLLPMIEAAGTYRRYQHGEMIFNAGDRADRIYFLVEGRVDVVLVMGETFARATTLGPGATFGEMAALYGGARSAGVRAAMPSVCFELEVAELDRLSRDRPGISLQLHTNIGRALANRVGQLSDEVAALRQ</sequence>
<dbReference type="InterPro" id="IPR015868">
    <property type="entry name" value="Glutaminase"/>
</dbReference>
<feature type="domain" description="Cyclic nucleotide-binding" evidence="8">
    <location>
        <begin position="454"/>
        <end position="555"/>
    </location>
</feature>
<dbReference type="Gene3D" id="2.60.120.10">
    <property type="entry name" value="Jelly Rolls"/>
    <property type="match status" value="1"/>
</dbReference>
<reference evidence="10 11" key="1">
    <citation type="submission" date="2015-03" db="EMBL/GenBank/DDBJ databases">
        <authorList>
            <person name="Urmite Genomes"/>
        </authorList>
    </citation>
    <scope>NUCLEOTIDE SEQUENCE [LARGE SCALE GENOMIC DNA]</scope>
    <source>
        <strain evidence="10 11">CSUR P1491</strain>
    </source>
</reference>
<keyword evidence="7" id="KW-0007">Acetylation</keyword>
<dbReference type="EMBL" id="CTEE01000001">
    <property type="protein sequence ID" value="CQD02244.1"/>
    <property type="molecule type" value="Genomic_DNA"/>
</dbReference>
<evidence type="ECO:0000256" key="5">
    <source>
        <dbReference type="ARBA" id="ARBA00049534"/>
    </source>
</evidence>
<dbReference type="Pfam" id="PF00027">
    <property type="entry name" value="cNMP_binding"/>
    <property type="match status" value="1"/>
</dbReference>
<evidence type="ECO:0000256" key="7">
    <source>
        <dbReference type="HAMAP-Rule" id="MF_00313"/>
    </source>
</evidence>
<dbReference type="Pfam" id="PF04960">
    <property type="entry name" value="Glutaminase"/>
    <property type="match status" value="1"/>
</dbReference>
<dbReference type="PANTHER" id="PTHR12544:SF29">
    <property type="entry name" value="GLUTAMINASE"/>
    <property type="match status" value="1"/>
</dbReference>
<comment type="subunit">
    <text evidence="2 7">Homotetramer.</text>
</comment>
<dbReference type="STRING" id="141349.BN1232_00048"/>
<dbReference type="OrthoDB" id="9788822at2"/>
<dbReference type="InterPro" id="IPR014710">
    <property type="entry name" value="RmlC-like_jellyroll"/>
</dbReference>
<dbReference type="Pfam" id="PF01740">
    <property type="entry name" value="STAS"/>
    <property type="match status" value="1"/>
</dbReference>
<feature type="domain" description="STAS" evidence="9">
    <location>
        <begin position="341"/>
        <end position="415"/>
    </location>
</feature>
<name>A0A0E4GU76_MYCLN</name>
<dbReference type="RefSeq" id="WP_090597775.1">
    <property type="nucleotide sequence ID" value="NZ_CTEE01000001.1"/>
</dbReference>
<dbReference type="GO" id="GO:0006537">
    <property type="term" value="P:glutamate biosynthetic process"/>
    <property type="evidence" value="ECO:0007669"/>
    <property type="project" value="TreeGrafter"/>
</dbReference>
<accession>A0A0E4GU76</accession>
<dbReference type="SUPFAM" id="SSF52091">
    <property type="entry name" value="SpoIIaa-like"/>
    <property type="match status" value="1"/>
</dbReference>
<dbReference type="PANTHER" id="PTHR12544">
    <property type="entry name" value="GLUTAMINASE"/>
    <property type="match status" value="1"/>
</dbReference>
<feature type="binding site" evidence="7">
    <location>
        <position position="253"/>
    </location>
    <ligand>
        <name>substrate</name>
    </ligand>
</feature>
<dbReference type="InterPro" id="IPR036513">
    <property type="entry name" value="STAS_dom_sf"/>
</dbReference>
<dbReference type="InterPro" id="IPR018490">
    <property type="entry name" value="cNMP-bd_dom_sf"/>
</dbReference>
<evidence type="ECO:0000256" key="6">
    <source>
        <dbReference type="ARBA" id="ARBA00070405"/>
    </source>
</evidence>
<feature type="binding site" evidence="7">
    <location>
        <position position="114"/>
    </location>
    <ligand>
        <name>substrate</name>
    </ligand>
</feature>
<dbReference type="CDD" id="cd00038">
    <property type="entry name" value="CAP_ED"/>
    <property type="match status" value="1"/>
</dbReference>
<evidence type="ECO:0000313" key="11">
    <source>
        <dbReference type="Proteomes" id="UP000199251"/>
    </source>
</evidence>